<keyword evidence="2 13" id="KW-0436">Ligase</keyword>
<dbReference type="SUPFAM" id="SSF103365">
    <property type="entry name" value="Hypothetical protein PH1602"/>
    <property type="match status" value="1"/>
</dbReference>
<organism evidence="14 15">
    <name type="scientific">Candidatus Zymogenus saltonus</name>
    <dbReference type="NCBI Taxonomy" id="2844893"/>
    <lineage>
        <taxon>Bacteria</taxon>
        <taxon>Deltaproteobacteria</taxon>
        <taxon>Candidatus Zymogenia</taxon>
        <taxon>Candidatus Zymogeniales</taxon>
        <taxon>Candidatus Zymogenaceae</taxon>
        <taxon>Candidatus Zymogenus</taxon>
    </lineage>
</organism>
<comment type="catalytic activity">
    <reaction evidence="9">
        <text>a 3'-end 2',3'-cyclophospho-ribonucleotide-RNA + a 5'-end dephospho-ribonucleoside-RNA + GTP + H2O = a ribonucleotidyl-ribonucleotide-RNA + GMP + diphosphate + H(+)</text>
        <dbReference type="Rhea" id="RHEA:68080"/>
        <dbReference type="Rhea" id="RHEA-COMP:10464"/>
        <dbReference type="Rhea" id="RHEA-COMP:13936"/>
        <dbReference type="Rhea" id="RHEA-COMP:17355"/>
        <dbReference type="ChEBI" id="CHEBI:15377"/>
        <dbReference type="ChEBI" id="CHEBI:15378"/>
        <dbReference type="ChEBI" id="CHEBI:33019"/>
        <dbReference type="ChEBI" id="CHEBI:37565"/>
        <dbReference type="ChEBI" id="CHEBI:58115"/>
        <dbReference type="ChEBI" id="CHEBI:83064"/>
        <dbReference type="ChEBI" id="CHEBI:138284"/>
        <dbReference type="ChEBI" id="CHEBI:173118"/>
        <dbReference type="EC" id="6.5.1.8"/>
    </reaction>
</comment>
<feature type="binding site" evidence="11">
    <location>
        <position position="476"/>
    </location>
    <ligand>
        <name>GMP</name>
        <dbReference type="ChEBI" id="CHEBI:58115"/>
    </ligand>
</feature>
<feature type="active site" description="GMP-histidine intermediate" evidence="10">
    <location>
        <position position="400"/>
    </location>
</feature>
<evidence type="ECO:0000256" key="6">
    <source>
        <dbReference type="ARBA" id="ARBA00023134"/>
    </source>
</evidence>
<feature type="binding site" evidence="11">
    <location>
        <begin position="199"/>
        <end position="203"/>
    </location>
    <ligand>
        <name>GMP</name>
        <dbReference type="ChEBI" id="CHEBI:58115"/>
    </ligand>
</feature>
<feature type="binding site" evidence="12">
    <location>
        <position position="200"/>
    </location>
    <ligand>
        <name>Mn(2+)</name>
        <dbReference type="ChEBI" id="CHEBI:29035"/>
        <label>1</label>
    </ligand>
</feature>
<evidence type="ECO:0000256" key="4">
    <source>
        <dbReference type="ARBA" id="ARBA00022741"/>
    </source>
</evidence>
<reference evidence="14" key="1">
    <citation type="journal article" date="2021" name="Environ. Microbiol.">
        <title>Genomic characterization of three novel Desulfobacterota classes expand the metabolic and phylogenetic diversity of the phylum.</title>
        <authorList>
            <person name="Murphy C.L."/>
            <person name="Biggerstaff J."/>
            <person name="Eichhorn A."/>
            <person name="Ewing E."/>
            <person name="Shahan R."/>
            <person name="Soriano D."/>
            <person name="Stewart S."/>
            <person name="VanMol K."/>
            <person name="Walker R."/>
            <person name="Walters P."/>
            <person name="Elshahed M.S."/>
            <person name="Youssef N.H."/>
        </authorList>
    </citation>
    <scope>NUCLEOTIDE SEQUENCE</scope>
    <source>
        <strain evidence="14">Zod_Metabat.24</strain>
    </source>
</reference>
<evidence type="ECO:0000313" key="14">
    <source>
        <dbReference type="EMBL" id="MBN1574106.1"/>
    </source>
</evidence>
<accession>A0A9D8KHZ3</accession>
<evidence type="ECO:0000256" key="11">
    <source>
        <dbReference type="PIRSR" id="PIRSR601233-2"/>
    </source>
</evidence>
<feature type="binding site" evidence="11">
    <location>
        <begin position="400"/>
        <end position="403"/>
    </location>
    <ligand>
        <name>GMP</name>
        <dbReference type="ChEBI" id="CHEBI:58115"/>
    </ligand>
</feature>
<dbReference type="InterPro" id="IPR001233">
    <property type="entry name" value="RtcB"/>
</dbReference>
<dbReference type="GO" id="GO:0003972">
    <property type="term" value="F:RNA ligase (ATP) activity"/>
    <property type="evidence" value="ECO:0007669"/>
    <property type="project" value="TreeGrafter"/>
</dbReference>
<evidence type="ECO:0000256" key="13">
    <source>
        <dbReference type="RuleBase" id="RU371113"/>
    </source>
</evidence>
<dbReference type="PANTHER" id="PTHR11118">
    <property type="entry name" value="RNA-SPLICING LIGASE RTCB HOMOLOG"/>
    <property type="match status" value="1"/>
</dbReference>
<protein>
    <recommendedName>
        <fullName evidence="13">tRNA-splicing ligase RtcB</fullName>
        <ecNumber evidence="13">6.5.1.-</ecNumber>
    </recommendedName>
</protein>
<keyword evidence="5" id="KW-0692">RNA repair</keyword>
<dbReference type="InterPro" id="IPR036025">
    <property type="entry name" value="RtcB-like_sf"/>
</dbReference>
<feature type="binding site" evidence="12">
    <location>
        <position position="325"/>
    </location>
    <ligand>
        <name>Mn(2+)</name>
        <dbReference type="ChEBI" id="CHEBI:29035"/>
        <label>2</label>
    </ligand>
</feature>
<evidence type="ECO:0000313" key="15">
    <source>
        <dbReference type="Proteomes" id="UP000809273"/>
    </source>
</evidence>
<feature type="binding site" evidence="11">
    <location>
        <begin position="374"/>
        <end position="377"/>
    </location>
    <ligand>
        <name>GMP</name>
        <dbReference type="ChEBI" id="CHEBI:58115"/>
    </ligand>
</feature>
<evidence type="ECO:0000256" key="3">
    <source>
        <dbReference type="ARBA" id="ARBA00022723"/>
    </source>
</evidence>
<dbReference type="GO" id="GO:0042245">
    <property type="term" value="P:RNA repair"/>
    <property type="evidence" value="ECO:0007669"/>
    <property type="project" value="UniProtKB-KW"/>
</dbReference>
<evidence type="ECO:0000256" key="9">
    <source>
        <dbReference type="ARBA" id="ARBA00049514"/>
    </source>
</evidence>
<feature type="binding site" evidence="11">
    <location>
        <position position="381"/>
    </location>
    <ligand>
        <name>GMP</name>
        <dbReference type="ChEBI" id="CHEBI:58115"/>
    </ligand>
</feature>
<evidence type="ECO:0000256" key="12">
    <source>
        <dbReference type="PIRSR" id="PIRSR601233-3"/>
    </source>
</evidence>
<dbReference type="EC" id="6.5.1.-" evidence="13"/>
<dbReference type="GO" id="GO:0170057">
    <property type="term" value="F:RNA ligase (GTP) activity"/>
    <property type="evidence" value="ECO:0007669"/>
    <property type="project" value="UniProtKB-EC"/>
</dbReference>
<evidence type="ECO:0000256" key="10">
    <source>
        <dbReference type="PIRSR" id="PIRSR601233-1"/>
    </source>
</evidence>
<feature type="binding site" evidence="12">
    <location>
        <position position="231"/>
    </location>
    <ligand>
        <name>Mn(2+)</name>
        <dbReference type="ChEBI" id="CHEBI:29035"/>
        <label>2</label>
    </ligand>
</feature>
<gene>
    <name evidence="13" type="primary">rtcB</name>
    <name evidence="14" type="ORF">JW984_12995</name>
</gene>
<keyword evidence="7 12" id="KW-0464">Manganese</keyword>
<comment type="catalytic activity">
    <reaction evidence="8">
        <text>a 3'-end 3'-phospho-ribonucleotide-RNA + a 5'-end dephospho-ribonucleoside-RNA + GTP = a ribonucleotidyl-ribonucleotide-RNA + GMP + diphosphate</text>
        <dbReference type="Rhea" id="RHEA:68076"/>
        <dbReference type="Rhea" id="RHEA-COMP:10463"/>
        <dbReference type="Rhea" id="RHEA-COMP:13936"/>
        <dbReference type="Rhea" id="RHEA-COMP:17355"/>
        <dbReference type="ChEBI" id="CHEBI:33019"/>
        <dbReference type="ChEBI" id="CHEBI:37565"/>
        <dbReference type="ChEBI" id="CHEBI:58115"/>
        <dbReference type="ChEBI" id="CHEBI:83062"/>
        <dbReference type="ChEBI" id="CHEBI:138284"/>
        <dbReference type="ChEBI" id="CHEBI:173118"/>
        <dbReference type="EC" id="6.5.1.8"/>
    </reaction>
</comment>
<dbReference type="GO" id="GO:0046872">
    <property type="term" value="F:metal ion binding"/>
    <property type="evidence" value="ECO:0007669"/>
    <property type="project" value="UniProtKB-UniRule"/>
</dbReference>
<keyword evidence="4 11" id="KW-0547">Nucleotide-binding</keyword>
<dbReference type="GO" id="GO:0006396">
    <property type="term" value="P:RNA processing"/>
    <property type="evidence" value="ECO:0007669"/>
    <property type="project" value="InterPro"/>
</dbReference>
<reference evidence="14" key="2">
    <citation type="submission" date="2021-01" db="EMBL/GenBank/DDBJ databases">
        <authorList>
            <person name="Hahn C.R."/>
            <person name="Youssef N.H."/>
            <person name="Elshahed M."/>
        </authorList>
    </citation>
    <scope>NUCLEOTIDE SEQUENCE</scope>
    <source>
        <strain evidence="14">Zod_Metabat.24</strain>
    </source>
</reference>
<proteinExistence type="inferred from homology"/>
<name>A0A9D8KHZ3_9DELT</name>
<dbReference type="Proteomes" id="UP000809273">
    <property type="component" value="Unassembled WGS sequence"/>
</dbReference>
<evidence type="ECO:0000256" key="8">
    <source>
        <dbReference type="ARBA" id="ARBA00047746"/>
    </source>
</evidence>
<evidence type="ECO:0000256" key="1">
    <source>
        <dbReference type="ARBA" id="ARBA00008071"/>
    </source>
</evidence>
<sequence length="477" mass="52022">MKLKKIDPYRWKIERSGKMRTDGIIYSDDAMIEDVKKDNGPVQVANVATLPGIVGPSLAMPDIHWGYGFPIGGVAAFDVDTGVISPGGVGYDINCGVRLLRSELQVSEVLPKIKELTMELFHTIPSGVGSAGKLRLRGKDELDVLREGARWAVKNGMGTEADLVHTEDGGRMEGADPKLLSERVFERGRDQMGTLGSGNHFIEVGFVDEIYDEAAANSFGLFTDGVVVQIHSGSRGLGYQICDEFLKRLGRVTLDEGIEIPDRQLACAQIKSAAGRDYLSAMACAANYAWANRQAMSSFIRDVFERFFRASPKDLRMSLVYDVCHNIARIERHEIDGKERELCVHRKGATRALPPGHRLVPEVYRGVGQPILIPGDMGTASYVLVGTEGALKETFGSTCHGAGRVMSRNQAKREARGRSIARELMDGGVFVTARGKTSLAEEMPEAYKDVDSVVEVAHNAGISKKVARLKPIGVMKG</sequence>
<dbReference type="Pfam" id="PF01139">
    <property type="entry name" value="RtcB"/>
    <property type="match status" value="1"/>
</dbReference>
<dbReference type="GO" id="GO:0005525">
    <property type="term" value="F:GTP binding"/>
    <property type="evidence" value="ECO:0007669"/>
    <property type="project" value="UniProtKB-KW"/>
</dbReference>
<dbReference type="PANTHER" id="PTHR11118:SF1">
    <property type="entry name" value="RNA-SPLICING LIGASE RTCB HOMOLOG"/>
    <property type="match status" value="1"/>
</dbReference>
<evidence type="ECO:0000256" key="5">
    <source>
        <dbReference type="ARBA" id="ARBA00022800"/>
    </source>
</evidence>
<keyword evidence="3 12" id="KW-0479">Metal-binding</keyword>
<comment type="caution">
    <text evidence="14">The sequence shown here is derived from an EMBL/GenBank/DDBJ whole genome shotgun (WGS) entry which is preliminary data.</text>
</comment>
<dbReference type="FunFam" id="3.90.1860.10:FF:000001">
    <property type="entry name" value="tRNA-splicing ligase RtcB homolog"/>
    <property type="match status" value="1"/>
</dbReference>
<keyword evidence="6 11" id="KW-0342">GTP-binding</keyword>
<evidence type="ECO:0000256" key="7">
    <source>
        <dbReference type="ARBA" id="ARBA00023211"/>
    </source>
</evidence>
<comment type="similarity">
    <text evidence="1 13">Belongs to the RtcB family.</text>
</comment>
<evidence type="ECO:0000256" key="2">
    <source>
        <dbReference type="ARBA" id="ARBA00022598"/>
    </source>
</evidence>
<dbReference type="Gene3D" id="3.90.1860.10">
    <property type="entry name" value="tRNA-splicing ligase RtcB"/>
    <property type="match status" value="1"/>
</dbReference>
<feature type="binding site" evidence="11">
    <location>
        <begin position="325"/>
        <end position="326"/>
    </location>
    <ligand>
        <name>GMP</name>
        <dbReference type="ChEBI" id="CHEBI:58115"/>
    </ligand>
</feature>
<dbReference type="EMBL" id="JAFGIX010000065">
    <property type="protein sequence ID" value="MBN1574106.1"/>
    <property type="molecule type" value="Genomic_DNA"/>
</dbReference>
<comment type="cofactor">
    <cofactor evidence="12 13">
        <name>Mn(2+)</name>
        <dbReference type="ChEBI" id="CHEBI:29035"/>
    </cofactor>
    <text evidence="12 13">Binds 2 manganese ions per subunit.</text>
</comment>
<comment type="subunit">
    <text evidence="13">Monomer.</text>
</comment>
<dbReference type="PROSITE" id="PS01288">
    <property type="entry name" value="UPF0027"/>
    <property type="match status" value="1"/>
</dbReference>
<feature type="binding site" evidence="12">
    <location>
        <position position="92"/>
    </location>
    <ligand>
        <name>Mn(2+)</name>
        <dbReference type="ChEBI" id="CHEBI:29035"/>
        <label>1</label>
    </ligand>
</feature>
<dbReference type="AlphaFoldDB" id="A0A9D8KHZ3"/>